<comment type="caution">
    <text evidence="2">The sequence shown here is derived from an EMBL/GenBank/DDBJ whole genome shotgun (WGS) entry which is preliminary data.</text>
</comment>
<name>A0AAN9SLH1_PSOTE</name>
<reference evidence="2 3" key="1">
    <citation type="submission" date="2024-01" db="EMBL/GenBank/DDBJ databases">
        <title>The genomes of 5 underutilized Papilionoideae crops provide insights into root nodulation and disease resistanc.</title>
        <authorList>
            <person name="Jiang F."/>
        </authorList>
    </citation>
    <scope>NUCLEOTIDE SEQUENCE [LARGE SCALE GENOMIC DNA]</scope>
    <source>
        <strain evidence="2">DUOXIRENSHENG_FW03</strain>
        <tissue evidence="2">Leaves</tissue>
    </source>
</reference>
<feature type="compositionally biased region" description="Basic and acidic residues" evidence="1">
    <location>
        <begin position="1"/>
        <end position="11"/>
    </location>
</feature>
<keyword evidence="3" id="KW-1185">Reference proteome</keyword>
<feature type="region of interest" description="Disordered" evidence="1">
    <location>
        <begin position="1"/>
        <end position="50"/>
    </location>
</feature>
<evidence type="ECO:0000313" key="3">
    <source>
        <dbReference type="Proteomes" id="UP001386955"/>
    </source>
</evidence>
<proteinExistence type="predicted"/>
<dbReference type="EMBL" id="JAYMYS010000003">
    <property type="protein sequence ID" value="KAK7398826.1"/>
    <property type="molecule type" value="Genomic_DNA"/>
</dbReference>
<gene>
    <name evidence="2" type="ORF">VNO78_09999</name>
</gene>
<protein>
    <submittedName>
        <fullName evidence="2">Uncharacterized protein</fullName>
    </submittedName>
</protein>
<feature type="compositionally biased region" description="Polar residues" evidence="1">
    <location>
        <begin position="31"/>
        <end position="46"/>
    </location>
</feature>
<accession>A0AAN9SLH1</accession>
<feature type="region of interest" description="Disordered" evidence="1">
    <location>
        <begin position="93"/>
        <end position="116"/>
    </location>
</feature>
<feature type="compositionally biased region" description="Low complexity" evidence="1">
    <location>
        <begin position="12"/>
        <end position="23"/>
    </location>
</feature>
<sequence>MRFHDQTRELGGKTTENETTGKTSPDWAPESVNNKATNHSCFNANNDGRMDVPTTAQSVEDYNQNRKVVSSINTATVHTDKLKARRSHELQDGGHVYKDNISMEKSYSTSTDLKKKDQPKTCDHVGYRKLMFVHVMMALEG</sequence>
<feature type="compositionally biased region" description="Basic and acidic residues" evidence="1">
    <location>
        <begin position="93"/>
        <end position="102"/>
    </location>
</feature>
<organism evidence="2 3">
    <name type="scientific">Psophocarpus tetragonolobus</name>
    <name type="common">Winged bean</name>
    <name type="synonym">Dolichos tetragonolobus</name>
    <dbReference type="NCBI Taxonomy" id="3891"/>
    <lineage>
        <taxon>Eukaryota</taxon>
        <taxon>Viridiplantae</taxon>
        <taxon>Streptophyta</taxon>
        <taxon>Embryophyta</taxon>
        <taxon>Tracheophyta</taxon>
        <taxon>Spermatophyta</taxon>
        <taxon>Magnoliopsida</taxon>
        <taxon>eudicotyledons</taxon>
        <taxon>Gunneridae</taxon>
        <taxon>Pentapetalae</taxon>
        <taxon>rosids</taxon>
        <taxon>fabids</taxon>
        <taxon>Fabales</taxon>
        <taxon>Fabaceae</taxon>
        <taxon>Papilionoideae</taxon>
        <taxon>50 kb inversion clade</taxon>
        <taxon>NPAAA clade</taxon>
        <taxon>indigoferoid/millettioid clade</taxon>
        <taxon>Phaseoleae</taxon>
        <taxon>Psophocarpus</taxon>
    </lineage>
</organism>
<evidence type="ECO:0000256" key="1">
    <source>
        <dbReference type="SAM" id="MobiDB-lite"/>
    </source>
</evidence>
<dbReference type="Proteomes" id="UP001386955">
    <property type="component" value="Unassembled WGS sequence"/>
</dbReference>
<dbReference type="AlphaFoldDB" id="A0AAN9SLH1"/>
<evidence type="ECO:0000313" key="2">
    <source>
        <dbReference type="EMBL" id="KAK7398826.1"/>
    </source>
</evidence>